<dbReference type="EMBL" id="GBXM01084882">
    <property type="protein sequence ID" value="JAH23695.1"/>
    <property type="molecule type" value="Transcribed_RNA"/>
</dbReference>
<proteinExistence type="predicted"/>
<protein>
    <submittedName>
        <fullName evidence="1">Uncharacterized protein</fullName>
    </submittedName>
</protein>
<name>A0A0E9R5D4_ANGAN</name>
<accession>A0A0E9R5D4</accession>
<reference evidence="1" key="1">
    <citation type="submission" date="2014-11" db="EMBL/GenBank/DDBJ databases">
        <authorList>
            <person name="Amaro Gonzalez C."/>
        </authorList>
    </citation>
    <scope>NUCLEOTIDE SEQUENCE</scope>
</reference>
<organism evidence="1">
    <name type="scientific">Anguilla anguilla</name>
    <name type="common">European freshwater eel</name>
    <name type="synonym">Muraena anguilla</name>
    <dbReference type="NCBI Taxonomy" id="7936"/>
    <lineage>
        <taxon>Eukaryota</taxon>
        <taxon>Metazoa</taxon>
        <taxon>Chordata</taxon>
        <taxon>Craniata</taxon>
        <taxon>Vertebrata</taxon>
        <taxon>Euteleostomi</taxon>
        <taxon>Actinopterygii</taxon>
        <taxon>Neopterygii</taxon>
        <taxon>Teleostei</taxon>
        <taxon>Anguilliformes</taxon>
        <taxon>Anguillidae</taxon>
        <taxon>Anguilla</taxon>
    </lineage>
</organism>
<dbReference type="AlphaFoldDB" id="A0A0E9R5D4"/>
<sequence length="61" mass="6938">MKLETGTFRHDPNGHHKGQITEMLMFLINTFVLGGNPSKFNRYESNCVLCAFTGQTLTKVY</sequence>
<reference evidence="1" key="2">
    <citation type="journal article" date="2015" name="Fish Shellfish Immunol.">
        <title>Early steps in the European eel (Anguilla anguilla)-Vibrio vulnificus interaction in the gills: Role of the RtxA13 toxin.</title>
        <authorList>
            <person name="Callol A."/>
            <person name="Pajuelo D."/>
            <person name="Ebbesson L."/>
            <person name="Teles M."/>
            <person name="MacKenzie S."/>
            <person name="Amaro C."/>
        </authorList>
    </citation>
    <scope>NUCLEOTIDE SEQUENCE</scope>
</reference>
<evidence type="ECO:0000313" key="1">
    <source>
        <dbReference type="EMBL" id="JAH23695.1"/>
    </source>
</evidence>